<proteinExistence type="predicted"/>
<reference evidence="1" key="1">
    <citation type="submission" date="2020-11" db="EMBL/GenBank/DDBJ databases">
        <title>Adaptations for nitrogen fixation in a non-lichenized fungal sporocarp promotes dispersal by wood-feeding termites.</title>
        <authorList>
            <consortium name="DOE Joint Genome Institute"/>
            <person name="Koch R.A."/>
            <person name="Yoon G."/>
            <person name="Arayal U."/>
            <person name="Lail K."/>
            <person name="Amirebrahimi M."/>
            <person name="Labutti K."/>
            <person name="Lipzen A."/>
            <person name="Riley R."/>
            <person name="Barry K."/>
            <person name="Henrissat B."/>
            <person name="Grigoriev I.V."/>
            <person name="Herr J.R."/>
            <person name="Aime M.C."/>
        </authorList>
    </citation>
    <scope>NUCLEOTIDE SEQUENCE</scope>
    <source>
        <strain evidence="1">MCA 3950</strain>
    </source>
</reference>
<evidence type="ECO:0000313" key="1">
    <source>
        <dbReference type="EMBL" id="KAG7443441.1"/>
    </source>
</evidence>
<dbReference type="EMBL" id="MU250545">
    <property type="protein sequence ID" value="KAG7443441.1"/>
    <property type="molecule type" value="Genomic_DNA"/>
</dbReference>
<evidence type="ECO:0000313" key="2">
    <source>
        <dbReference type="Proteomes" id="UP000812287"/>
    </source>
</evidence>
<accession>A0A9P7VP35</accession>
<protein>
    <recommendedName>
        <fullName evidence="3">F-box domain-containing protein</fullName>
    </recommendedName>
</protein>
<name>A0A9P7VP35_9AGAR</name>
<dbReference type="OrthoDB" id="3365698at2759"/>
<comment type="caution">
    <text evidence="1">The sequence shown here is derived from an EMBL/GenBank/DDBJ whole genome shotgun (WGS) entry which is preliminary data.</text>
</comment>
<feature type="non-terminal residue" evidence="1">
    <location>
        <position position="162"/>
    </location>
</feature>
<dbReference type="GeneID" id="66105818"/>
<organism evidence="1 2">
    <name type="scientific">Guyanagaster necrorhizus</name>
    <dbReference type="NCBI Taxonomy" id="856835"/>
    <lineage>
        <taxon>Eukaryota</taxon>
        <taxon>Fungi</taxon>
        <taxon>Dikarya</taxon>
        <taxon>Basidiomycota</taxon>
        <taxon>Agaricomycotina</taxon>
        <taxon>Agaricomycetes</taxon>
        <taxon>Agaricomycetidae</taxon>
        <taxon>Agaricales</taxon>
        <taxon>Marasmiineae</taxon>
        <taxon>Physalacriaceae</taxon>
        <taxon>Guyanagaster</taxon>
    </lineage>
</organism>
<dbReference type="AlphaFoldDB" id="A0A9P7VP35"/>
<dbReference type="Proteomes" id="UP000812287">
    <property type="component" value="Unassembled WGS sequence"/>
</dbReference>
<gene>
    <name evidence="1" type="ORF">BT62DRAFT_903364</name>
</gene>
<sequence>MITTLSQCPQCGFAPPEKPLPNGISIAQLQDFFACNDAPVCAERAELEAVIREGEQYLAFLQQRISQTRSILSSLLKEQNRAVEHIADSKLVFNPIRRLPPEILSHTFLSCIRPDSDSDTDASLLDSLNITNSPWNLSYVSSRWRQAALTTPSLWSLIRLQL</sequence>
<evidence type="ECO:0008006" key="3">
    <source>
        <dbReference type="Google" id="ProtNLM"/>
    </source>
</evidence>
<dbReference type="RefSeq" id="XP_043036941.1">
    <property type="nucleotide sequence ID" value="XM_043183521.1"/>
</dbReference>
<keyword evidence="2" id="KW-1185">Reference proteome</keyword>